<comment type="caution">
    <text evidence="2">The sequence shown here is derived from an EMBL/GenBank/DDBJ whole genome shotgun (WGS) entry which is preliminary data.</text>
</comment>
<evidence type="ECO:0000313" key="2">
    <source>
        <dbReference type="EMBL" id="MPM95560.1"/>
    </source>
</evidence>
<protein>
    <submittedName>
        <fullName evidence="2">Uncharacterized protein</fullName>
    </submittedName>
</protein>
<gene>
    <name evidence="2" type="ORF">SDC9_142715</name>
</gene>
<feature type="region of interest" description="Disordered" evidence="1">
    <location>
        <begin position="85"/>
        <end position="122"/>
    </location>
</feature>
<dbReference type="AlphaFoldDB" id="A0A645E1C0"/>
<reference evidence="2" key="1">
    <citation type="submission" date="2019-08" db="EMBL/GenBank/DDBJ databases">
        <authorList>
            <person name="Kucharzyk K."/>
            <person name="Murdoch R.W."/>
            <person name="Higgins S."/>
            <person name="Loffler F."/>
        </authorList>
    </citation>
    <scope>NUCLEOTIDE SEQUENCE</scope>
</reference>
<organism evidence="2">
    <name type="scientific">bioreactor metagenome</name>
    <dbReference type="NCBI Taxonomy" id="1076179"/>
    <lineage>
        <taxon>unclassified sequences</taxon>
        <taxon>metagenomes</taxon>
        <taxon>ecological metagenomes</taxon>
    </lineage>
</organism>
<dbReference type="EMBL" id="VSSQ01042037">
    <property type="protein sequence ID" value="MPM95560.1"/>
    <property type="molecule type" value="Genomic_DNA"/>
</dbReference>
<name>A0A645E1C0_9ZZZZ</name>
<sequence>MALTVRQNLKLDVPGVHHKFFKIHGPVAKASHRLRAGLMERGGQLLRGLHPADTPSAASGAGLQQHGIAHLRRDLQRGVRIGHRTVGPGNGGNSRRFHQRAGGSLASRLADGGAGGPDKLQSGFRAGIGKVGVL</sequence>
<evidence type="ECO:0000256" key="1">
    <source>
        <dbReference type="SAM" id="MobiDB-lite"/>
    </source>
</evidence>
<accession>A0A645E1C0</accession>
<proteinExistence type="predicted"/>